<accession>A0A098VV12</accession>
<organism evidence="2 3">
    <name type="scientific">Mitosporidium daphniae</name>
    <dbReference type="NCBI Taxonomy" id="1485682"/>
    <lineage>
        <taxon>Eukaryota</taxon>
        <taxon>Fungi</taxon>
        <taxon>Fungi incertae sedis</taxon>
        <taxon>Microsporidia</taxon>
        <taxon>Mitosporidium</taxon>
    </lineage>
</organism>
<sequence>MFLKTISKILGAQLLDDLIAHPAFSLAIFRFCSVFTHRSLPMEAQLVVSKLLFMDSHIGLKDIYELVFTPDMPSRFAIKALLYQQHLKFYACYVEGIQVASGTGVQSLAQPDVFNLSKGLILQSCDSIQRK</sequence>
<dbReference type="Proteomes" id="UP000029725">
    <property type="component" value="Unassembled WGS sequence"/>
</dbReference>
<dbReference type="RefSeq" id="XP_013239359.1">
    <property type="nucleotide sequence ID" value="XM_013383905.1"/>
</dbReference>
<comment type="caution">
    <text evidence="2">The sequence shown here is derived from an EMBL/GenBank/DDBJ whole genome shotgun (WGS) entry which is preliminary data.</text>
</comment>
<evidence type="ECO:0000313" key="2">
    <source>
        <dbReference type="EMBL" id="KGG52923.1"/>
    </source>
</evidence>
<protein>
    <submittedName>
        <fullName evidence="2">Uncharacterized protein</fullName>
    </submittedName>
</protein>
<dbReference type="AlphaFoldDB" id="A0A098VV12"/>
<dbReference type="VEuPathDB" id="MicrosporidiaDB:DI09_68p10"/>
<name>A0A098VV12_9MICR</name>
<dbReference type="VEuPathDB" id="MicrosporidiaDB:DI09_123p30"/>
<evidence type="ECO:0000313" key="3">
    <source>
        <dbReference type="Proteomes" id="UP000029725"/>
    </source>
</evidence>
<dbReference type="RefSeq" id="XP_013236940.1">
    <property type="nucleotide sequence ID" value="XM_013381486.1"/>
</dbReference>
<dbReference type="GeneID" id="25258187"/>
<dbReference type="EMBL" id="JMKJ01000577">
    <property type="protein sequence ID" value="KGG50493.1"/>
    <property type="molecule type" value="Genomic_DNA"/>
</dbReference>
<dbReference type="HOGENOM" id="CLU_1928118_0_0_1"/>
<reference evidence="2 3" key="1">
    <citation type="submission" date="2014-04" db="EMBL/GenBank/DDBJ databases">
        <title>A new species of microsporidia sheds light on the evolution of extreme parasitism.</title>
        <authorList>
            <person name="Haag K.L."/>
            <person name="James T.Y."/>
            <person name="Larsson R."/>
            <person name="Schaer T.M."/>
            <person name="Refardt D."/>
            <person name="Pombert J.-F."/>
            <person name="Ebert D."/>
        </authorList>
    </citation>
    <scope>NUCLEOTIDE SEQUENCE [LARGE SCALE GENOMIC DNA]</scope>
    <source>
        <strain evidence="2 3">UGP3</strain>
        <tissue evidence="2">Spores</tissue>
    </source>
</reference>
<dbReference type="GeneID" id="25260602"/>
<keyword evidence="3" id="KW-1185">Reference proteome</keyword>
<gene>
    <name evidence="2" type="ORF">DI09_123p30</name>
    <name evidence="1" type="ORF">DI09_68p10</name>
</gene>
<evidence type="ECO:0000313" key="1">
    <source>
        <dbReference type="EMBL" id="KGG50493.1"/>
    </source>
</evidence>
<proteinExistence type="predicted"/>
<dbReference type="EMBL" id="JMKJ01000026">
    <property type="protein sequence ID" value="KGG52923.1"/>
    <property type="molecule type" value="Genomic_DNA"/>
</dbReference>